<dbReference type="InterPro" id="IPR036457">
    <property type="entry name" value="PPM-type-like_dom_sf"/>
</dbReference>
<evidence type="ECO:0000313" key="5">
    <source>
        <dbReference type="Proteomes" id="UP000663832"/>
    </source>
</evidence>
<proteinExistence type="predicted"/>
<feature type="domain" description="PPM-type phosphatase" evidence="2">
    <location>
        <begin position="109"/>
        <end position="306"/>
    </location>
</feature>
<comment type="caution">
    <text evidence="4">The sequence shown here is derived from an EMBL/GenBank/DDBJ whole genome shotgun (WGS) entry which is preliminary data.</text>
</comment>
<dbReference type="InterPro" id="IPR001932">
    <property type="entry name" value="PPM-type_phosphatase-like_dom"/>
</dbReference>
<keyword evidence="5" id="KW-1185">Reference proteome</keyword>
<accession>A0A815U3S3</accession>
<organism evidence="4 5">
    <name type="scientific">Adineta steineri</name>
    <dbReference type="NCBI Taxonomy" id="433720"/>
    <lineage>
        <taxon>Eukaryota</taxon>
        <taxon>Metazoa</taxon>
        <taxon>Spiralia</taxon>
        <taxon>Gnathifera</taxon>
        <taxon>Rotifera</taxon>
        <taxon>Eurotatoria</taxon>
        <taxon>Bdelloidea</taxon>
        <taxon>Adinetida</taxon>
        <taxon>Adinetidae</taxon>
        <taxon>Adineta</taxon>
    </lineage>
</organism>
<dbReference type="Proteomes" id="UP000663877">
    <property type="component" value="Unassembled WGS sequence"/>
</dbReference>
<dbReference type="EMBL" id="CAJNOM010000591">
    <property type="protein sequence ID" value="CAF1514277.1"/>
    <property type="molecule type" value="Genomic_DNA"/>
</dbReference>
<dbReference type="SUPFAM" id="SSF81606">
    <property type="entry name" value="PP2C-like"/>
    <property type="match status" value="1"/>
</dbReference>
<evidence type="ECO:0000256" key="1">
    <source>
        <dbReference type="SAM" id="MobiDB-lite"/>
    </source>
</evidence>
<evidence type="ECO:0000313" key="4">
    <source>
        <dbReference type="EMBL" id="CAF1514277.1"/>
    </source>
</evidence>
<reference evidence="4" key="1">
    <citation type="submission" date="2021-02" db="EMBL/GenBank/DDBJ databases">
        <authorList>
            <person name="Nowell W R."/>
        </authorList>
    </citation>
    <scope>NUCLEOTIDE SEQUENCE</scope>
</reference>
<feature type="compositionally biased region" description="Low complexity" evidence="1">
    <location>
        <begin position="43"/>
        <end position="55"/>
    </location>
</feature>
<sequence>MAASSAAAAAATPTNIRTTSSNLSNFIPCQHTFVATRTKQDPSSSNNENTVENSSQRATVPRVCRLRTNDNAMAIYALVDPIGTSMLASDVCVNMLVEQLSKVSFDDDTYKEKINDIMQNVSYEIENRLLQMTFDHAEEKITSAPSSVSAAEKLLPSLDEAESGAFLFATTVTQSYMYLAYVGTIRAFLISNNNGDLIIDEERPQYFHTGSLHTIDNEDECRRLKNLDVDVNQVKHEGFDKNHSKFTRCIGKLSEKLLSSAASANDVNEARCNPLICEPKVSKFKLLPTDYAFVLMTDKFYKMYLKTRIPENEIPSDFIRLFRESIKSPDPAEYILRTVEQSFQSENNSANDDSDMQDMGLIIHFFHQPKNATQSSTSLSVKPNHIRRVFNGEVTVDEVRKFINKNNEIQEKREKNRNSSTNYGHQREVQSHSNSIEPFVRFDVYEKLLKDNEELHQANDLITELLYTQSTSMIDEKLTEFLREHPSLKCD</sequence>
<dbReference type="Gene3D" id="3.60.40.10">
    <property type="entry name" value="PPM-type phosphatase domain"/>
    <property type="match status" value="1"/>
</dbReference>
<name>A0A815U3S3_9BILA</name>
<feature type="region of interest" description="Disordered" evidence="1">
    <location>
        <begin position="409"/>
        <end position="432"/>
    </location>
</feature>
<dbReference type="AlphaFoldDB" id="A0A815U3S3"/>
<protein>
    <recommendedName>
        <fullName evidence="2">PPM-type phosphatase domain-containing protein</fullName>
    </recommendedName>
</protein>
<dbReference type="OrthoDB" id="10049211at2759"/>
<dbReference type="Pfam" id="PF00481">
    <property type="entry name" value="PP2C"/>
    <property type="match status" value="1"/>
</dbReference>
<evidence type="ECO:0000259" key="2">
    <source>
        <dbReference type="Pfam" id="PF00481"/>
    </source>
</evidence>
<dbReference type="EMBL" id="CAJNOI010000276">
    <property type="protein sequence ID" value="CAF1222565.1"/>
    <property type="molecule type" value="Genomic_DNA"/>
</dbReference>
<feature type="region of interest" description="Disordered" evidence="1">
    <location>
        <begin position="37"/>
        <end position="58"/>
    </location>
</feature>
<gene>
    <name evidence="3" type="ORF">BJG266_LOCUS28065</name>
    <name evidence="4" type="ORF">QVE165_LOCUS44337</name>
</gene>
<evidence type="ECO:0000313" key="3">
    <source>
        <dbReference type="EMBL" id="CAF1222565.1"/>
    </source>
</evidence>
<dbReference type="Proteomes" id="UP000663832">
    <property type="component" value="Unassembled WGS sequence"/>
</dbReference>